<dbReference type="EMBL" id="JACJID010000001">
    <property type="protein sequence ID" value="MBA8923401.1"/>
    <property type="molecule type" value="Genomic_DNA"/>
</dbReference>
<reference evidence="2 3" key="1">
    <citation type="submission" date="2020-08" db="EMBL/GenBank/DDBJ databases">
        <title>Genomic Encyclopedia of Archaeal and Bacterial Type Strains, Phase II (KMG-II): from individual species to whole genera.</title>
        <authorList>
            <person name="Goeker M."/>
        </authorList>
    </citation>
    <scope>NUCLEOTIDE SEQUENCE [LARGE SCALE GENOMIC DNA]</scope>
    <source>
        <strain evidence="2 3">DSM 43850</strain>
    </source>
</reference>
<evidence type="ECO:0000313" key="3">
    <source>
        <dbReference type="Proteomes" id="UP000517916"/>
    </source>
</evidence>
<comment type="caution">
    <text evidence="2">The sequence shown here is derived from an EMBL/GenBank/DDBJ whole genome shotgun (WGS) entry which is preliminary data.</text>
</comment>
<evidence type="ECO:0000313" key="2">
    <source>
        <dbReference type="EMBL" id="MBA8923401.1"/>
    </source>
</evidence>
<dbReference type="Proteomes" id="UP000517916">
    <property type="component" value="Unassembled WGS sequence"/>
</dbReference>
<dbReference type="PANTHER" id="PTHR43162">
    <property type="match status" value="1"/>
</dbReference>
<feature type="domain" description="NmrA-like" evidence="1">
    <location>
        <begin position="3"/>
        <end position="284"/>
    </location>
</feature>
<accession>A0ABR6B960</accession>
<dbReference type="Pfam" id="PF05368">
    <property type="entry name" value="NmrA"/>
    <property type="match status" value="1"/>
</dbReference>
<dbReference type="InterPro" id="IPR008030">
    <property type="entry name" value="NmrA-like"/>
</dbReference>
<dbReference type="PANTHER" id="PTHR43162:SF1">
    <property type="entry name" value="PRESTALK A DIFFERENTIATION PROTEIN A"/>
    <property type="match status" value="1"/>
</dbReference>
<name>A0ABR6B960_9PSEU</name>
<dbReference type="InterPro" id="IPR036291">
    <property type="entry name" value="NAD(P)-bd_dom_sf"/>
</dbReference>
<dbReference type="InterPro" id="IPR051604">
    <property type="entry name" value="Ergot_Alk_Oxidoreductase"/>
</dbReference>
<proteinExistence type="predicted"/>
<organism evidence="2 3">
    <name type="scientific">Kutzneria viridogrisea</name>
    <dbReference type="NCBI Taxonomy" id="47990"/>
    <lineage>
        <taxon>Bacteria</taxon>
        <taxon>Bacillati</taxon>
        <taxon>Actinomycetota</taxon>
        <taxon>Actinomycetes</taxon>
        <taxon>Pseudonocardiales</taxon>
        <taxon>Pseudonocardiaceae</taxon>
        <taxon>Kutzneria</taxon>
    </lineage>
</organism>
<sequence length="298" mass="31920">MYAITGASGRTGRSAALHLLERGHAVRVIGRSAERLADLADRGAEVREADQTDPDRMTAALRGATAAYAVVQPNYLPEHPDFGAFQDAVSASLAQAVADSGVPRVVGLSSWGGAHATGVGPVAGLHRFEERLRAVPALRVHLLRPGYFMENLLGFADQVRAERRISAPFDPDVPLPLITTGDVGVAAAEELVKGDGPPVRELHGPRDVPMSEVVAVLGALLGQPVTYERIEIAEFHRRLLAAGIAGNVAAKMAEVPAAVNSRHLRTEQPRSAETTTPTSLEEFLRAEFLPRVHRERRA</sequence>
<protein>
    <submittedName>
        <fullName evidence="2">Uncharacterized protein YbjT (DUF2867 family)</fullName>
    </submittedName>
</protein>
<dbReference type="Gene3D" id="3.90.25.10">
    <property type="entry name" value="UDP-galactose 4-epimerase, domain 1"/>
    <property type="match status" value="1"/>
</dbReference>
<evidence type="ECO:0000259" key="1">
    <source>
        <dbReference type="Pfam" id="PF05368"/>
    </source>
</evidence>
<keyword evidence="3" id="KW-1185">Reference proteome</keyword>
<dbReference type="SUPFAM" id="SSF51735">
    <property type="entry name" value="NAD(P)-binding Rossmann-fold domains"/>
    <property type="match status" value="1"/>
</dbReference>
<dbReference type="RefSeq" id="WP_182836194.1">
    <property type="nucleotide sequence ID" value="NZ_BAAABQ010000063.1"/>
</dbReference>
<gene>
    <name evidence="2" type="ORF">BC739_000598</name>
</gene>
<dbReference type="Gene3D" id="3.40.50.720">
    <property type="entry name" value="NAD(P)-binding Rossmann-like Domain"/>
    <property type="match status" value="1"/>
</dbReference>